<gene>
    <name evidence="2" type="primary">43</name>
    <name evidence="2" type="ORF">SEA_ASAPAG_43</name>
</gene>
<keyword evidence="3" id="KW-1185">Reference proteome</keyword>
<proteinExistence type="predicted"/>
<evidence type="ECO:0000256" key="1">
    <source>
        <dbReference type="SAM" id="MobiDB-lite"/>
    </source>
</evidence>
<dbReference type="KEGG" id="vg:55010468"/>
<accession>A0A410TDU5</accession>
<dbReference type="RefSeq" id="YP_009819088.1">
    <property type="nucleotide sequence ID" value="NC_048146.1"/>
</dbReference>
<feature type="region of interest" description="Disordered" evidence="1">
    <location>
        <begin position="95"/>
        <end position="120"/>
    </location>
</feature>
<sequence length="120" mass="14224">MSVSYHPRKVVLLATGARYRRSWPVAHTDKTKPFDVKLRDGDLHWREDHDHRDGACDLPPLDSPDAFVWRRRCRRQFVYTGTSVCTCAQCSGLWHETKPQRRRRSRAGAKRRTADWDREY</sequence>
<organism evidence="2 3">
    <name type="scientific">Gordonia phage Asapag</name>
    <dbReference type="NCBI Taxonomy" id="2507862"/>
    <lineage>
        <taxon>Viruses</taxon>
        <taxon>Duplodnaviria</taxon>
        <taxon>Heunggongvirae</taxon>
        <taxon>Uroviricota</taxon>
        <taxon>Caudoviricetes</taxon>
        <taxon>Langleyhallvirinae</taxon>
        <taxon>Getalongvirus</taxon>
        <taxon>Getalongvirus asapag</taxon>
    </lineage>
</organism>
<evidence type="ECO:0000313" key="3">
    <source>
        <dbReference type="Proteomes" id="UP000289785"/>
    </source>
</evidence>
<protein>
    <submittedName>
        <fullName evidence="2">Uncharacterized protein</fullName>
    </submittedName>
</protein>
<name>A0A410TDU5_9CAUD</name>
<dbReference type="GeneID" id="55010468"/>
<feature type="compositionally biased region" description="Basic residues" evidence="1">
    <location>
        <begin position="100"/>
        <end position="111"/>
    </location>
</feature>
<evidence type="ECO:0000313" key="2">
    <source>
        <dbReference type="EMBL" id="QAU07192.1"/>
    </source>
</evidence>
<dbReference type="EMBL" id="MK376961">
    <property type="protein sequence ID" value="QAU07192.1"/>
    <property type="molecule type" value="Genomic_DNA"/>
</dbReference>
<reference evidence="2 3" key="1">
    <citation type="submission" date="2019-01" db="EMBL/GenBank/DDBJ databases">
        <authorList>
            <person name="Case A."/>
            <person name="Jordan N."/>
            <person name="Abdul-Shukar N."/>
            <person name="Baronian N."/>
            <person name="Bartlett E."/>
            <person name="Cordova J."/>
            <person name="Doering K."/>
            <person name="Downer L."/>
            <person name="Harrington M."/>
            <person name="Nillson B."/>
            <person name="Rencher J."/>
            <person name="Sandoval D."/>
            <person name="Weiss L."/>
            <person name="West E."/>
            <person name="Koga A.P."/>
            <person name="Garlena R.A."/>
            <person name="Russell D.A."/>
            <person name="Pope W.H."/>
            <person name="Jacobs-Sera D."/>
            <person name="Hatfull G.F."/>
        </authorList>
    </citation>
    <scope>NUCLEOTIDE SEQUENCE [LARGE SCALE GENOMIC DNA]</scope>
</reference>
<dbReference type="Proteomes" id="UP000289785">
    <property type="component" value="Segment"/>
</dbReference>